<dbReference type="Proteomes" id="UP000595254">
    <property type="component" value="Chromosome"/>
</dbReference>
<dbReference type="PROSITE" id="PS50109">
    <property type="entry name" value="HIS_KIN"/>
    <property type="match status" value="1"/>
</dbReference>
<gene>
    <name evidence="10" type="ORF">I6J18_10275</name>
</gene>
<dbReference type="Gene3D" id="3.30.565.10">
    <property type="entry name" value="Histidine kinase-like ATPase, C-terminal domain"/>
    <property type="match status" value="1"/>
</dbReference>
<evidence type="ECO:0000313" key="10">
    <source>
        <dbReference type="EMBL" id="QQT02187.1"/>
    </source>
</evidence>
<name>A0A974S1Z8_PERPY</name>
<evidence type="ECO:0000256" key="5">
    <source>
        <dbReference type="ARBA" id="ARBA00022741"/>
    </source>
</evidence>
<dbReference type="PRINTS" id="PR00344">
    <property type="entry name" value="BCTRLSENSOR"/>
</dbReference>
<evidence type="ECO:0000256" key="1">
    <source>
        <dbReference type="ARBA" id="ARBA00000085"/>
    </source>
</evidence>
<dbReference type="GO" id="GO:0000155">
    <property type="term" value="F:phosphorelay sensor kinase activity"/>
    <property type="evidence" value="ECO:0007669"/>
    <property type="project" value="InterPro"/>
</dbReference>
<dbReference type="InterPro" id="IPR036890">
    <property type="entry name" value="HATPase_C_sf"/>
</dbReference>
<evidence type="ECO:0000256" key="7">
    <source>
        <dbReference type="ARBA" id="ARBA00022840"/>
    </source>
</evidence>
<dbReference type="PANTHER" id="PTHR43065:SF10">
    <property type="entry name" value="PEROXIDE STRESS-ACTIVATED HISTIDINE KINASE MAK3"/>
    <property type="match status" value="1"/>
</dbReference>
<dbReference type="CDD" id="cd00082">
    <property type="entry name" value="HisKA"/>
    <property type="match status" value="1"/>
</dbReference>
<dbReference type="SMART" id="SM00387">
    <property type="entry name" value="HATPase_c"/>
    <property type="match status" value="1"/>
</dbReference>
<dbReference type="Pfam" id="PF02518">
    <property type="entry name" value="HATPase_c"/>
    <property type="match status" value="1"/>
</dbReference>
<proteinExistence type="predicted"/>
<protein>
    <recommendedName>
        <fullName evidence="2">histidine kinase</fullName>
        <ecNumber evidence="2">2.7.13.3</ecNumber>
    </recommendedName>
</protein>
<dbReference type="InterPro" id="IPR005467">
    <property type="entry name" value="His_kinase_dom"/>
</dbReference>
<dbReference type="InterPro" id="IPR003594">
    <property type="entry name" value="HATPase_dom"/>
</dbReference>
<evidence type="ECO:0000259" key="9">
    <source>
        <dbReference type="PROSITE" id="PS50109"/>
    </source>
</evidence>
<dbReference type="Gene3D" id="1.10.287.130">
    <property type="match status" value="1"/>
</dbReference>
<keyword evidence="6" id="KW-0418">Kinase</keyword>
<evidence type="ECO:0000256" key="6">
    <source>
        <dbReference type="ARBA" id="ARBA00022777"/>
    </source>
</evidence>
<dbReference type="AlphaFoldDB" id="A0A974S1Z8"/>
<dbReference type="Pfam" id="PF09385">
    <property type="entry name" value="HisK_N"/>
    <property type="match status" value="1"/>
</dbReference>
<dbReference type="Pfam" id="PF00512">
    <property type="entry name" value="HisKA"/>
    <property type="match status" value="1"/>
</dbReference>
<dbReference type="CDD" id="cd00075">
    <property type="entry name" value="HATPase"/>
    <property type="match status" value="1"/>
</dbReference>
<evidence type="ECO:0000256" key="8">
    <source>
        <dbReference type="ARBA" id="ARBA00023012"/>
    </source>
</evidence>
<sequence>MMNYFEEALEVLISEKSSIAAEWSKTITNTVKNPFKDGNHEKGMLLFDLIIQALTEKKTEMIDSQIKNYAHIVASDRMQAEVNIAEFIKSVSLGRTILFNRLLPLNPTIAESHEFLLIINDCFDQFIYHTVEHYSELKSKMNENHYYFISSTHKDRLTLLGQMTSSFVHEFRNPLTSIMGFIQLLQDEKPKIKYLDIIAKELTQLNLRITQFLNISKRDTYDLTIELFSIEQLTNEVIEFLYPSILGANSSITSSFTETFFLKGSREEFRQVLLNIILNALDILSSVSNPTITINTEKSKSNMLKLTISNNGPKIDDSIFPHLFEPFFTTKKRGTGLGLFVCKEIIEKHGGTLTCDSSDQLTTFIIEVPYVSNQE</sequence>
<dbReference type="InterPro" id="IPR004358">
    <property type="entry name" value="Sig_transdc_His_kin-like_C"/>
</dbReference>
<dbReference type="SUPFAM" id="SSF55874">
    <property type="entry name" value="ATPase domain of HSP90 chaperone/DNA topoisomerase II/histidine kinase"/>
    <property type="match status" value="1"/>
</dbReference>
<dbReference type="Gene3D" id="1.10.490.70">
    <property type="entry name" value="Histidine kinase N-terminal domain"/>
    <property type="match status" value="1"/>
</dbReference>
<dbReference type="GO" id="GO:0005524">
    <property type="term" value="F:ATP binding"/>
    <property type="evidence" value="ECO:0007669"/>
    <property type="project" value="UniProtKB-KW"/>
</dbReference>
<keyword evidence="3" id="KW-0597">Phosphoprotein</keyword>
<dbReference type="SMART" id="SM00388">
    <property type="entry name" value="HisKA"/>
    <property type="match status" value="1"/>
</dbReference>
<dbReference type="InterPro" id="IPR036097">
    <property type="entry name" value="HisK_dim/P_sf"/>
</dbReference>
<dbReference type="InterPro" id="IPR018984">
    <property type="entry name" value="Histidine_kinase_N"/>
</dbReference>
<keyword evidence="7" id="KW-0067">ATP-binding</keyword>
<reference evidence="10 11" key="1">
    <citation type="submission" date="2021-01" db="EMBL/GenBank/DDBJ databases">
        <title>FDA dAtabase for Regulatory Grade micrObial Sequences (FDA-ARGOS): Supporting development and validation of Infectious Disease Dx tests.</title>
        <authorList>
            <person name="Nelson B."/>
            <person name="Plummer A."/>
            <person name="Tallon L."/>
            <person name="Sadzewicz L."/>
            <person name="Zhao X."/>
            <person name="Boylan J."/>
            <person name="Ott S."/>
            <person name="Bowen H."/>
            <person name="Vavikolanu K."/>
            <person name="Mehta A."/>
            <person name="Aluvathingal J."/>
            <person name="Nadendla S."/>
            <person name="Myers T."/>
            <person name="Yan Y."/>
            <person name="Sichtig H."/>
        </authorList>
    </citation>
    <scope>NUCLEOTIDE SEQUENCE [LARGE SCALE GENOMIC DNA]</scope>
    <source>
        <strain evidence="10 11">FDAARGOS_1161</strain>
    </source>
</reference>
<keyword evidence="5" id="KW-0547">Nucleotide-binding</keyword>
<dbReference type="EC" id="2.7.13.3" evidence="2"/>
<evidence type="ECO:0000256" key="2">
    <source>
        <dbReference type="ARBA" id="ARBA00012438"/>
    </source>
</evidence>
<evidence type="ECO:0000256" key="4">
    <source>
        <dbReference type="ARBA" id="ARBA00022679"/>
    </source>
</evidence>
<dbReference type="PANTHER" id="PTHR43065">
    <property type="entry name" value="SENSOR HISTIDINE KINASE"/>
    <property type="match status" value="1"/>
</dbReference>
<organism evidence="10 11">
    <name type="scientific">Peribacillus psychrosaccharolyticus</name>
    <name type="common">Bacillus psychrosaccharolyticus</name>
    <dbReference type="NCBI Taxonomy" id="1407"/>
    <lineage>
        <taxon>Bacteria</taxon>
        <taxon>Bacillati</taxon>
        <taxon>Bacillota</taxon>
        <taxon>Bacilli</taxon>
        <taxon>Bacillales</taxon>
        <taxon>Bacillaceae</taxon>
        <taxon>Peribacillus</taxon>
    </lineage>
</organism>
<comment type="catalytic activity">
    <reaction evidence="1">
        <text>ATP + protein L-histidine = ADP + protein N-phospho-L-histidine.</text>
        <dbReference type="EC" id="2.7.13.3"/>
    </reaction>
</comment>
<dbReference type="SUPFAM" id="SSF47384">
    <property type="entry name" value="Homodimeric domain of signal transducing histidine kinase"/>
    <property type="match status" value="1"/>
</dbReference>
<keyword evidence="11" id="KW-1185">Reference proteome</keyword>
<dbReference type="RefSeq" id="WP_040372259.1">
    <property type="nucleotide sequence ID" value="NZ_CP068053.1"/>
</dbReference>
<evidence type="ECO:0000256" key="3">
    <source>
        <dbReference type="ARBA" id="ARBA00022553"/>
    </source>
</evidence>
<evidence type="ECO:0000313" key="11">
    <source>
        <dbReference type="Proteomes" id="UP000595254"/>
    </source>
</evidence>
<accession>A0A974S1Z8</accession>
<keyword evidence="4" id="KW-0808">Transferase</keyword>
<keyword evidence="8" id="KW-0902">Two-component regulatory system</keyword>
<feature type="domain" description="Histidine kinase" evidence="9">
    <location>
        <begin position="166"/>
        <end position="372"/>
    </location>
</feature>
<dbReference type="KEGG" id="ppsr:I6J18_10275"/>
<dbReference type="InterPro" id="IPR003661">
    <property type="entry name" value="HisK_dim/P_dom"/>
</dbReference>
<dbReference type="EMBL" id="CP068053">
    <property type="protein sequence ID" value="QQT02187.1"/>
    <property type="molecule type" value="Genomic_DNA"/>
</dbReference>